<dbReference type="EMBL" id="FNYQ01000007">
    <property type="protein sequence ID" value="SEI53321.1"/>
    <property type="molecule type" value="Genomic_DNA"/>
</dbReference>
<keyword evidence="1" id="KW-0472">Membrane</keyword>
<evidence type="ECO:0000313" key="2">
    <source>
        <dbReference type="EMBL" id="SEI53321.1"/>
    </source>
</evidence>
<gene>
    <name evidence="2" type="ORF">SAMN04244572_00753</name>
</gene>
<feature type="transmembrane region" description="Helical" evidence="1">
    <location>
        <begin position="374"/>
        <end position="395"/>
    </location>
</feature>
<protein>
    <recommendedName>
        <fullName evidence="4">Glycosyltransferase RgtA/B/C/D-like domain-containing protein</fullName>
    </recommendedName>
</protein>
<organism evidence="2 3">
    <name type="scientific">Azotobacter beijerinckii</name>
    <dbReference type="NCBI Taxonomy" id="170623"/>
    <lineage>
        <taxon>Bacteria</taxon>
        <taxon>Pseudomonadati</taxon>
        <taxon>Pseudomonadota</taxon>
        <taxon>Gammaproteobacteria</taxon>
        <taxon>Pseudomonadales</taxon>
        <taxon>Pseudomonadaceae</taxon>
        <taxon>Azotobacter</taxon>
    </lineage>
</organism>
<feature type="transmembrane region" description="Helical" evidence="1">
    <location>
        <begin position="432"/>
        <end position="454"/>
    </location>
</feature>
<evidence type="ECO:0008006" key="4">
    <source>
        <dbReference type="Google" id="ProtNLM"/>
    </source>
</evidence>
<dbReference type="Proteomes" id="UP000199250">
    <property type="component" value="Unassembled WGS sequence"/>
</dbReference>
<keyword evidence="1" id="KW-1133">Transmembrane helix</keyword>
<feature type="transmembrane region" description="Helical" evidence="1">
    <location>
        <begin position="7"/>
        <end position="25"/>
    </location>
</feature>
<feature type="transmembrane region" description="Helical" evidence="1">
    <location>
        <begin position="293"/>
        <end position="311"/>
    </location>
</feature>
<feature type="transmembrane region" description="Helical" evidence="1">
    <location>
        <begin position="238"/>
        <end position="258"/>
    </location>
</feature>
<sequence length="489" mass="54605">MKQYLCLRTLVAIYFVASLSALLYWDVRDRYTVTGDEPHYLIMASGFIKNKRFEQTSPYREEFISKRIYKYGLAPQEAEPGPENTHAVRGPHGLYNVHNIGTPLLLSVPFLLGGVLGSKVFMVALGSLAIVFIWRISGVFSSNDRARFFAILGVAVSLPLVPASGQIYPEIPAGIIILSGLYWFLTSNVYRSLFVEALWACVIAYLPWLQIKFGLVCAVLVIAVVAKIYWESRSLRRILPILVVALVSCLLLMSYNYYAFGKITGPYQAGAIEFSKTALMVLMGLHFDQNQGFLFQNPLLIVGLLFMGGLLSRDRVFALLCITIFLLLIVPNALHPNWYGGGSFSGRFAWAATMVFWIPAVYGLLQVFELSRSVFGCLVVSSLVLQAIFYVQYVFMGRDLYNKPASVPMEMYSALYSPISRWLPALYNSGWAFGYGVNFVWLSFLLICLVAGFFFSDFNSTDRRRFSVVVLLSTGLAILIAGSVSDHGV</sequence>
<feature type="transmembrane region" description="Helical" evidence="1">
    <location>
        <begin position="316"/>
        <end position="335"/>
    </location>
</feature>
<dbReference type="OrthoDB" id="5124248at2"/>
<keyword evidence="1" id="KW-0812">Transmembrane</keyword>
<evidence type="ECO:0000256" key="1">
    <source>
        <dbReference type="SAM" id="Phobius"/>
    </source>
</evidence>
<feature type="transmembrane region" description="Helical" evidence="1">
    <location>
        <begin position="466"/>
        <end position="484"/>
    </location>
</feature>
<accession>A0A1H6RBX4</accession>
<feature type="transmembrane region" description="Helical" evidence="1">
    <location>
        <begin position="347"/>
        <end position="365"/>
    </location>
</feature>
<dbReference type="RefSeq" id="WP_139204162.1">
    <property type="nucleotide sequence ID" value="NZ_FNYQ01000007.1"/>
</dbReference>
<feature type="transmembrane region" description="Helical" evidence="1">
    <location>
        <begin position="146"/>
        <end position="165"/>
    </location>
</feature>
<dbReference type="AlphaFoldDB" id="A0A1H6RBX4"/>
<feature type="transmembrane region" description="Helical" evidence="1">
    <location>
        <begin position="197"/>
        <end position="226"/>
    </location>
</feature>
<name>A0A1H6RBX4_9GAMM</name>
<feature type="transmembrane region" description="Helical" evidence="1">
    <location>
        <begin position="110"/>
        <end position="134"/>
    </location>
</feature>
<evidence type="ECO:0000313" key="3">
    <source>
        <dbReference type="Proteomes" id="UP000199250"/>
    </source>
</evidence>
<proteinExistence type="predicted"/>
<reference evidence="2 3" key="1">
    <citation type="submission" date="2016-10" db="EMBL/GenBank/DDBJ databases">
        <authorList>
            <person name="de Groot N.N."/>
        </authorList>
    </citation>
    <scope>NUCLEOTIDE SEQUENCE [LARGE SCALE GENOMIC DNA]</scope>
    <source>
        <strain evidence="2 3">DSM 373</strain>
    </source>
</reference>